<evidence type="ECO:0000256" key="4">
    <source>
        <dbReference type="SAM" id="Coils"/>
    </source>
</evidence>
<evidence type="ECO:0000256" key="1">
    <source>
        <dbReference type="ARBA" id="ARBA00008959"/>
    </source>
</evidence>
<dbReference type="CDD" id="cd00009">
    <property type="entry name" value="AAA"/>
    <property type="match status" value="1"/>
</dbReference>
<gene>
    <name evidence="6" type="ORF">J2Z71_001384</name>
</gene>
<dbReference type="EMBL" id="JAGGLJ010000013">
    <property type="protein sequence ID" value="MBP2025835.1"/>
    <property type="molecule type" value="Genomic_DNA"/>
</dbReference>
<dbReference type="RefSeq" id="WP_210061393.1">
    <property type="nucleotide sequence ID" value="NZ_JAGGLJ010000013.1"/>
</dbReference>
<dbReference type="Gene3D" id="1.20.272.10">
    <property type="match status" value="1"/>
</dbReference>
<comment type="similarity">
    <text evidence="1">Belongs to the AAA ATPase family. RarA/MGS1/WRNIP1 subfamily.</text>
</comment>
<dbReference type="Gene3D" id="3.40.50.300">
    <property type="entry name" value="P-loop containing nucleotide triphosphate hydrolases"/>
    <property type="match status" value="1"/>
</dbReference>
<evidence type="ECO:0000256" key="3">
    <source>
        <dbReference type="ARBA" id="ARBA00022840"/>
    </source>
</evidence>
<dbReference type="Pfam" id="PF12002">
    <property type="entry name" value="MgsA_C"/>
    <property type="match status" value="1"/>
</dbReference>
<evidence type="ECO:0000313" key="7">
    <source>
        <dbReference type="Proteomes" id="UP001519306"/>
    </source>
</evidence>
<dbReference type="CDD" id="cd18139">
    <property type="entry name" value="HLD_clamp_RarA"/>
    <property type="match status" value="1"/>
</dbReference>
<dbReference type="Proteomes" id="UP001519306">
    <property type="component" value="Unassembled WGS sequence"/>
</dbReference>
<dbReference type="InterPro" id="IPR032423">
    <property type="entry name" value="AAA_assoc_2"/>
</dbReference>
<dbReference type="Gene3D" id="1.10.3710.10">
    <property type="entry name" value="DNA polymerase III clamp loader subunits, C-terminal domain"/>
    <property type="match status" value="1"/>
</dbReference>
<reference evidence="6 7" key="1">
    <citation type="submission" date="2021-03" db="EMBL/GenBank/DDBJ databases">
        <title>Genomic Encyclopedia of Type Strains, Phase IV (KMG-IV): sequencing the most valuable type-strain genomes for metagenomic binning, comparative biology and taxonomic classification.</title>
        <authorList>
            <person name="Goeker M."/>
        </authorList>
    </citation>
    <scope>NUCLEOTIDE SEQUENCE [LARGE SCALE GENOMIC DNA]</scope>
    <source>
        <strain evidence="6 7">DSM 27563</strain>
    </source>
</reference>
<proteinExistence type="inferred from homology"/>
<dbReference type="SUPFAM" id="SSF52540">
    <property type="entry name" value="P-loop containing nucleoside triphosphate hydrolases"/>
    <property type="match status" value="1"/>
</dbReference>
<feature type="coiled-coil region" evidence="4">
    <location>
        <begin position="83"/>
        <end position="110"/>
    </location>
</feature>
<keyword evidence="2" id="KW-0547">Nucleotide-binding</keyword>
<evidence type="ECO:0000256" key="2">
    <source>
        <dbReference type="ARBA" id="ARBA00022741"/>
    </source>
</evidence>
<dbReference type="InterPro" id="IPR051314">
    <property type="entry name" value="AAA_ATPase_RarA/MGS1/WRNIP1"/>
</dbReference>
<keyword evidence="7" id="KW-1185">Reference proteome</keyword>
<dbReference type="Pfam" id="PF00004">
    <property type="entry name" value="AAA"/>
    <property type="match status" value="1"/>
</dbReference>
<dbReference type="Pfam" id="PF16193">
    <property type="entry name" value="AAA_assoc_2"/>
    <property type="match status" value="1"/>
</dbReference>
<dbReference type="InterPro" id="IPR003959">
    <property type="entry name" value="ATPase_AAA_core"/>
</dbReference>
<dbReference type="InterPro" id="IPR003593">
    <property type="entry name" value="AAA+_ATPase"/>
</dbReference>
<comment type="caution">
    <text evidence="6">The sequence shown here is derived from an EMBL/GenBank/DDBJ whole genome shotgun (WGS) entry which is preliminary data.</text>
</comment>
<keyword evidence="3" id="KW-0067">ATP-binding</keyword>
<accession>A0ABS4KDJ5</accession>
<dbReference type="InterPro" id="IPR021886">
    <property type="entry name" value="MgsA_C"/>
</dbReference>
<dbReference type="InterPro" id="IPR027417">
    <property type="entry name" value="P-loop_NTPase"/>
</dbReference>
<dbReference type="PANTHER" id="PTHR13779">
    <property type="entry name" value="WERNER HELICASE-INTERACTING PROTEIN 1 FAMILY MEMBER"/>
    <property type="match status" value="1"/>
</dbReference>
<keyword evidence="4" id="KW-0175">Coiled coil</keyword>
<dbReference type="SMART" id="SM00382">
    <property type="entry name" value="AAA"/>
    <property type="match status" value="1"/>
</dbReference>
<organism evidence="6 7">
    <name type="scientific">Peptoniphilus stercorisuis</name>
    <dbReference type="NCBI Taxonomy" id="1436965"/>
    <lineage>
        <taxon>Bacteria</taxon>
        <taxon>Bacillati</taxon>
        <taxon>Bacillota</taxon>
        <taxon>Tissierellia</taxon>
        <taxon>Tissierellales</taxon>
        <taxon>Peptoniphilaceae</taxon>
        <taxon>Peptoniphilus</taxon>
    </lineage>
</organism>
<evidence type="ECO:0000313" key="6">
    <source>
        <dbReference type="EMBL" id="MBP2025835.1"/>
    </source>
</evidence>
<protein>
    <submittedName>
        <fullName evidence="6">ATPase</fullName>
    </submittedName>
</protein>
<dbReference type="PANTHER" id="PTHR13779:SF7">
    <property type="entry name" value="ATPASE WRNIP1"/>
    <property type="match status" value="1"/>
</dbReference>
<dbReference type="InterPro" id="IPR008921">
    <property type="entry name" value="DNA_pol3_clamp-load_cplx_C"/>
</dbReference>
<evidence type="ECO:0000259" key="5">
    <source>
        <dbReference type="SMART" id="SM00382"/>
    </source>
</evidence>
<dbReference type="SUPFAM" id="SSF48019">
    <property type="entry name" value="post-AAA+ oligomerization domain-like"/>
    <property type="match status" value="1"/>
</dbReference>
<sequence>MDLFTMNMENNLKKSAPLANRLRPKTLEDFVGQHHLVGEGKYLNRVIKSDRISSMVFYGPPGVGKTTLAKIIANTTEKRFIQISAVTSNLKELREVLKIAEDNLKFDNMESILFIDEIHRFNKSQQDVLLPFIEKGIIILIGATTENPYFELNKALISRCQILTLKSLESSDMEILLNKAINDEIGFKNYNIEITKEAKEFLFRNSSGDGRNMLNSLEIAVLSTDSIDGKIYIDESVMEDCLQVKNLQYDKNGNEHYDTASAFIKSIRGTDPDAALYYLAKMLEAGEDPKFIARRLVISASEDISNADPMALVIATAAFEAVNIIGLPECRINLAQATTYLASAPKSNAAYLGINEAINDIRNKNIGKIPMYLRDSHTPDYDSSEGKYKYPHDYNNSYVKQRYLPLEFQNKKYYNPTNNGYEKRINQYLDRLKEE</sequence>
<dbReference type="Gene3D" id="1.10.8.60">
    <property type="match status" value="1"/>
</dbReference>
<name>A0ABS4KDJ5_9FIRM</name>
<feature type="domain" description="AAA+ ATPase" evidence="5">
    <location>
        <begin position="51"/>
        <end position="168"/>
    </location>
</feature>